<feature type="transmembrane region" description="Helical" evidence="7">
    <location>
        <begin position="120"/>
        <end position="140"/>
    </location>
</feature>
<sequence length="353" mass="36176">MSQHTDSEPPITEQLSQTNPTSRRPQVLGVVARAASRNTGVLAGLAVLSIFMTLTQPVFLTWGNITNIVGANSVVLVLAIGATFVIISAGIDLSAASAAALAGMSFGVFLNLGWGATSAVSGTLLVGLVLGLINGVLIAYARVPFLVVTLGTLSIFGSLALVLKQGQTINTFSLPGFQPVYRFVSGEVAGITYLLIFDMLVVSCAAFTLRYTSFGRAVFAVGSNAEAAHLNGINIARTVLSIYVLAGMFAALASLIQVGRLTGASPNIDANLLLTVIAAVLIGGTAYSGGEGGVGGTVLGVLFLGVIQNALTLSDVSTFWRGTVNGLVLIAAVTLGVARQHGWFAKLRPAAIG</sequence>
<dbReference type="RefSeq" id="WP_083400237.1">
    <property type="nucleotide sequence ID" value="NZ_FNTL01000002.1"/>
</dbReference>
<dbReference type="GO" id="GO:0005886">
    <property type="term" value="C:plasma membrane"/>
    <property type="evidence" value="ECO:0007669"/>
    <property type="project" value="UniProtKB-SubCell"/>
</dbReference>
<keyword evidence="2" id="KW-1003">Cell membrane</keyword>
<name>A0A1H4IK70_RHOJO</name>
<evidence type="ECO:0000256" key="2">
    <source>
        <dbReference type="ARBA" id="ARBA00022475"/>
    </source>
</evidence>
<evidence type="ECO:0000256" key="7">
    <source>
        <dbReference type="SAM" id="Phobius"/>
    </source>
</evidence>
<dbReference type="Proteomes" id="UP000183407">
    <property type="component" value="Unassembled WGS sequence"/>
</dbReference>
<dbReference type="OrthoDB" id="3468954at2"/>
<keyword evidence="3 7" id="KW-0812">Transmembrane</keyword>
<evidence type="ECO:0000256" key="1">
    <source>
        <dbReference type="ARBA" id="ARBA00004651"/>
    </source>
</evidence>
<feature type="transmembrane region" description="Helical" evidence="7">
    <location>
        <begin position="41"/>
        <end position="62"/>
    </location>
</feature>
<evidence type="ECO:0000256" key="6">
    <source>
        <dbReference type="SAM" id="MobiDB-lite"/>
    </source>
</evidence>
<feature type="transmembrane region" description="Helical" evidence="7">
    <location>
        <begin position="145"/>
        <end position="163"/>
    </location>
</feature>
<dbReference type="GO" id="GO:0022857">
    <property type="term" value="F:transmembrane transporter activity"/>
    <property type="evidence" value="ECO:0007669"/>
    <property type="project" value="InterPro"/>
</dbReference>
<keyword evidence="4 7" id="KW-1133">Transmembrane helix</keyword>
<dbReference type="Pfam" id="PF02653">
    <property type="entry name" value="BPD_transp_2"/>
    <property type="match status" value="1"/>
</dbReference>
<dbReference type="AlphaFoldDB" id="A0A1H4IK70"/>
<feature type="region of interest" description="Disordered" evidence="6">
    <location>
        <begin position="1"/>
        <end position="23"/>
    </location>
</feature>
<accession>A0A1H4IK70</accession>
<feature type="transmembrane region" description="Helical" evidence="7">
    <location>
        <begin position="270"/>
        <end position="287"/>
    </location>
</feature>
<feature type="transmembrane region" description="Helical" evidence="7">
    <location>
        <begin position="294"/>
        <end position="313"/>
    </location>
</feature>
<evidence type="ECO:0000256" key="4">
    <source>
        <dbReference type="ARBA" id="ARBA00022989"/>
    </source>
</evidence>
<dbReference type="EMBL" id="FNTL01000002">
    <property type="protein sequence ID" value="SEB34514.1"/>
    <property type="molecule type" value="Genomic_DNA"/>
</dbReference>
<dbReference type="InterPro" id="IPR001851">
    <property type="entry name" value="ABC_transp_permease"/>
</dbReference>
<feature type="transmembrane region" description="Helical" evidence="7">
    <location>
        <begin position="68"/>
        <end position="87"/>
    </location>
</feature>
<feature type="compositionally biased region" description="Polar residues" evidence="6">
    <location>
        <begin position="13"/>
        <end position="23"/>
    </location>
</feature>
<comment type="subcellular location">
    <subcellularLocation>
        <location evidence="1">Cell membrane</location>
        <topology evidence="1">Multi-pass membrane protein</topology>
    </subcellularLocation>
</comment>
<dbReference type="PANTHER" id="PTHR32196:SF72">
    <property type="entry name" value="RIBOSE IMPORT PERMEASE PROTEIN RBSC"/>
    <property type="match status" value="1"/>
</dbReference>
<evidence type="ECO:0000256" key="5">
    <source>
        <dbReference type="ARBA" id="ARBA00023136"/>
    </source>
</evidence>
<feature type="transmembrane region" description="Helical" evidence="7">
    <location>
        <begin position="183"/>
        <end position="209"/>
    </location>
</feature>
<reference evidence="9" key="1">
    <citation type="submission" date="2016-10" db="EMBL/GenBank/DDBJ databases">
        <authorList>
            <person name="Varghese N."/>
        </authorList>
    </citation>
    <scope>NUCLEOTIDE SEQUENCE [LARGE SCALE GENOMIC DNA]</scope>
    <source>
        <strain evidence="9">DSM 44719</strain>
    </source>
</reference>
<evidence type="ECO:0000256" key="3">
    <source>
        <dbReference type="ARBA" id="ARBA00022692"/>
    </source>
</evidence>
<proteinExistence type="predicted"/>
<feature type="transmembrane region" description="Helical" evidence="7">
    <location>
        <begin position="319"/>
        <end position="338"/>
    </location>
</feature>
<gene>
    <name evidence="8" type="ORF">SAMN04490220_0150</name>
</gene>
<keyword evidence="5 7" id="KW-0472">Membrane</keyword>
<dbReference type="CDD" id="cd06579">
    <property type="entry name" value="TM_PBP1_transp_AraH_like"/>
    <property type="match status" value="1"/>
</dbReference>
<dbReference type="PANTHER" id="PTHR32196">
    <property type="entry name" value="ABC TRANSPORTER PERMEASE PROTEIN YPHD-RELATED-RELATED"/>
    <property type="match status" value="1"/>
</dbReference>
<protein>
    <submittedName>
        <fullName evidence="8">Monosaccharide ABC transporter membrane protein, CUT2 family</fullName>
    </submittedName>
</protein>
<feature type="transmembrane region" description="Helical" evidence="7">
    <location>
        <begin position="239"/>
        <end position="258"/>
    </location>
</feature>
<evidence type="ECO:0000313" key="8">
    <source>
        <dbReference type="EMBL" id="SEB34514.1"/>
    </source>
</evidence>
<evidence type="ECO:0000313" key="9">
    <source>
        <dbReference type="Proteomes" id="UP000183407"/>
    </source>
</evidence>
<organism evidence="8 9">
    <name type="scientific">Rhodococcus jostii</name>
    <dbReference type="NCBI Taxonomy" id="132919"/>
    <lineage>
        <taxon>Bacteria</taxon>
        <taxon>Bacillati</taxon>
        <taxon>Actinomycetota</taxon>
        <taxon>Actinomycetes</taxon>
        <taxon>Mycobacteriales</taxon>
        <taxon>Nocardiaceae</taxon>
        <taxon>Rhodococcus</taxon>
    </lineage>
</organism>